<organism evidence="1 2">
    <name type="scientific">Rotaria magnacalcarata</name>
    <dbReference type="NCBI Taxonomy" id="392030"/>
    <lineage>
        <taxon>Eukaryota</taxon>
        <taxon>Metazoa</taxon>
        <taxon>Spiralia</taxon>
        <taxon>Gnathifera</taxon>
        <taxon>Rotifera</taxon>
        <taxon>Eurotatoria</taxon>
        <taxon>Bdelloidea</taxon>
        <taxon>Philodinida</taxon>
        <taxon>Philodinidae</taxon>
        <taxon>Rotaria</taxon>
    </lineage>
</organism>
<dbReference type="Proteomes" id="UP000663842">
    <property type="component" value="Unassembled WGS sequence"/>
</dbReference>
<evidence type="ECO:0000313" key="2">
    <source>
        <dbReference type="Proteomes" id="UP000663842"/>
    </source>
</evidence>
<gene>
    <name evidence="1" type="ORF">UXM345_LOCUS19484</name>
</gene>
<protein>
    <submittedName>
        <fullName evidence="1">Uncharacterized protein</fullName>
    </submittedName>
</protein>
<evidence type="ECO:0000313" key="1">
    <source>
        <dbReference type="EMBL" id="CAF4055259.1"/>
    </source>
</evidence>
<dbReference type="AlphaFoldDB" id="A0A819S3P4"/>
<dbReference type="EMBL" id="CAJOBF010002774">
    <property type="protein sequence ID" value="CAF4055259.1"/>
    <property type="molecule type" value="Genomic_DNA"/>
</dbReference>
<name>A0A819S3P4_9BILA</name>
<proteinExistence type="predicted"/>
<comment type="caution">
    <text evidence="1">The sequence shown here is derived from an EMBL/GenBank/DDBJ whole genome shotgun (WGS) entry which is preliminary data.</text>
</comment>
<reference evidence="1" key="1">
    <citation type="submission" date="2021-02" db="EMBL/GenBank/DDBJ databases">
        <authorList>
            <person name="Nowell W R."/>
        </authorList>
    </citation>
    <scope>NUCLEOTIDE SEQUENCE</scope>
</reference>
<sequence>MAASNFTNTSTKNHSSVNVATNNHSLISVAMNNLPLVNDVPNNHSSVNVATNNLPLVNFPTNNFPLNNVATNNDSSVHPATNDYTYDDLWLGIMTSPNTDDCEMSSTSSEDDTDTEKLDTTDVLYSLLDVDNQRLNTLVHDKSFTNTINFVLTTITDDVLSIADSILDQFCISILPKIDYNIKSLVLESESMERILLSADYPNLTELTLYNVNDHIVSHHFTVESPFRRIFQEQIADLILVYNRDIHTLSMNPDSEYVYEYTLKLFENLQHLSVIQCGRLLSIDDLSSTTWQSINLTKLCVDVWRFNDCFALLDGRLKQLNTFIVNINYTSDDLSNVYNMDDLPDMKCFSLTCCCETNEYDTRVLPLLRRMIKLEELTLDITNDERTSFIDGTQINDEILVHMPCLRKFIFHIRTKVELRHLTHYASNEDIQRTFTNIGYQQVCCVLNYIVGNVICHIFSLPFAFDYLGYIGNIFPPIDFSRVKELHVHDKIPFEHEYFIRIARFFPLLKELSVINFESQSQTRDNLVSNNDELYPTVEYPNLISLSFQCSHVDYVEQFLNERKTHLPHLTKLMVDYKKLRIVTKNFTRNATRRNCAQVKQLTIDKTIVHTKEFYNYFPLLLFCFCYD</sequence>
<accession>A0A819S3P4</accession>